<feature type="transmembrane region" description="Helical" evidence="1">
    <location>
        <begin position="9"/>
        <end position="27"/>
    </location>
</feature>
<feature type="transmembrane region" description="Helical" evidence="1">
    <location>
        <begin position="289"/>
        <end position="308"/>
    </location>
</feature>
<gene>
    <name evidence="2" type="ORF">H5R64_02235</name>
</gene>
<feature type="transmembrane region" description="Helical" evidence="1">
    <location>
        <begin position="136"/>
        <end position="153"/>
    </location>
</feature>
<dbReference type="InterPro" id="IPR045691">
    <property type="entry name" value="DUF6056"/>
</dbReference>
<feature type="transmembrane region" description="Helical" evidence="1">
    <location>
        <begin position="107"/>
        <end position="130"/>
    </location>
</feature>
<sequence>MSKKSINKITYLIWLIFMGCVMFVWNYKTPYMNEDLDLALSKSFGDILKEGCWDYVHWNGRFFGQTFSRILMYEGRFLGSLTAAIFFVALIIMIAKLTQISVKNQFFPFKIILLTSFIFLFTPDFGSVYIWRAGTGNYLITMVIFLCFLYLFINDDNNIHKWLSTFLIILTGFVSGLGNENTSGGIIFACLSIIFLDYLHNRKFNPKQILGLVAVVTGFLILIFSPGDKARLIISHPDFLKESIVKRIYTGLLQILSYLYNNPVIIILICLVLVGLVSYFYCISNDKKFEISIIFTIAGVLSILVMSISPEGQSAGRTYFGAFIFFIIALFNLVPAKLNNKYERIIGISGGLIIMLLTFITVGNGLQQARIFNTQLNDRYQYILMQKRNGKTDINLSHIDAPNNRYSLIGSYIEVGNNVENFPNGTYHRYFGVNVKVKN</sequence>
<feature type="transmembrane region" description="Helical" evidence="1">
    <location>
        <begin position="77"/>
        <end position="95"/>
    </location>
</feature>
<feature type="transmembrane region" description="Helical" evidence="1">
    <location>
        <begin position="264"/>
        <end position="282"/>
    </location>
</feature>
<keyword evidence="1" id="KW-1133">Transmembrane helix</keyword>
<name>A0ABR6E689_9LACO</name>
<feature type="transmembrane region" description="Helical" evidence="1">
    <location>
        <begin position="160"/>
        <end position="177"/>
    </location>
</feature>
<feature type="transmembrane region" description="Helical" evidence="1">
    <location>
        <begin position="314"/>
        <end position="333"/>
    </location>
</feature>
<keyword evidence="3" id="KW-1185">Reference proteome</keyword>
<feature type="transmembrane region" description="Helical" evidence="1">
    <location>
        <begin position="345"/>
        <end position="366"/>
    </location>
</feature>
<evidence type="ECO:0000313" key="2">
    <source>
        <dbReference type="EMBL" id="MBB1062622.1"/>
    </source>
</evidence>
<proteinExistence type="predicted"/>
<organism evidence="2 3">
    <name type="scientific">Limosilactobacillus fastidiosus</name>
    <dbReference type="NCBI Taxonomy" id="2759855"/>
    <lineage>
        <taxon>Bacteria</taxon>
        <taxon>Bacillati</taxon>
        <taxon>Bacillota</taxon>
        <taxon>Bacilli</taxon>
        <taxon>Lactobacillales</taxon>
        <taxon>Lactobacillaceae</taxon>
        <taxon>Limosilactobacillus</taxon>
    </lineage>
</organism>
<accession>A0ABR6E689</accession>
<dbReference type="Proteomes" id="UP000544052">
    <property type="component" value="Unassembled WGS sequence"/>
</dbReference>
<evidence type="ECO:0000313" key="3">
    <source>
        <dbReference type="Proteomes" id="UP000544052"/>
    </source>
</evidence>
<dbReference type="PROSITE" id="PS51257">
    <property type="entry name" value="PROKAR_LIPOPROTEIN"/>
    <property type="match status" value="1"/>
</dbReference>
<dbReference type="RefSeq" id="WP_182582670.1">
    <property type="nucleotide sequence ID" value="NZ_JACIUZ010000020.1"/>
</dbReference>
<protein>
    <submittedName>
        <fullName evidence="2">Uncharacterized protein</fullName>
    </submittedName>
</protein>
<feature type="transmembrane region" description="Helical" evidence="1">
    <location>
        <begin position="209"/>
        <end position="227"/>
    </location>
</feature>
<keyword evidence="1" id="KW-0812">Transmembrane</keyword>
<reference evidence="2 3" key="1">
    <citation type="submission" date="2020-07" db="EMBL/GenBank/DDBJ databases">
        <title>Description of Limosilactobacillus balticus sp. nov., Limosilactobacillus agrestis sp. nov., Limosilactobacillus albertensis sp. nov., Limosilactobacillus rudii sp. nov., Limosilactobacillus fastidiosus sp. nov., five novel Limosilactobacillus species isolated from the vertebrate gastrointestinal tract, and proposal of 6 subspecies of Limosilactobacillus reuteri adapted to the gastrointestinal tract of specific vertebrate hosts.</title>
        <authorList>
            <person name="Li F."/>
            <person name="Cheng C."/>
            <person name="Zheng J."/>
            <person name="Quevedo R.M."/>
            <person name="Li J."/>
            <person name="Roos S."/>
            <person name="Gaenzle M.G."/>
            <person name="Walter J."/>
        </authorList>
    </citation>
    <scope>NUCLEOTIDE SEQUENCE [LARGE SCALE GENOMIC DNA]</scope>
    <source>
        <strain evidence="2 3">WF-MO7-1</strain>
    </source>
</reference>
<evidence type="ECO:0000256" key="1">
    <source>
        <dbReference type="SAM" id="Phobius"/>
    </source>
</evidence>
<dbReference type="Pfam" id="PF19528">
    <property type="entry name" value="DUF6056"/>
    <property type="match status" value="1"/>
</dbReference>
<comment type="caution">
    <text evidence="2">The sequence shown here is derived from an EMBL/GenBank/DDBJ whole genome shotgun (WGS) entry which is preliminary data.</text>
</comment>
<dbReference type="EMBL" id="JACIUZ010000020">
    <property type="protein sequence ID" value="MBB1062622.1"/>
    <property type="molecule type" value="Genomic_DNA"/>
</dbReference>
<keyword evidence="1" id="KW-0472">Membrane</keyword>